<evidence type="ECO:0000256" key="6">
    <source>
        <dbReference type="ARBA" id="ARBA00023212"/>
    </source>
</evidence>
<dbReference type="CDD" id="cd16136">
    <property type="entry name" value="RA_MRL_Lpd"/>
    <property type="match status" value="1"/>
</dbReference>
<dbReference type="InterPro" id="IPR000159">
    <property type="entry name" value="RA_dom"/>
</dbReference>
<evidence type="ECO:0000256" key="4">
    <source>
        <dbReference type="ARBA" id="ARBA00022490"/>
    </source>
</evidence>
<evidence type="ECO:0000259" key="9">
    <source>
        <dbReference type="PROSITE" id="PS50003"/>
    </source>
</evidence>
<comment type="similarity">
    <text evidence="7">Belongs to the MRL family.</text>
</comment>
<name>A0A3Q2QID4_FUNHE</name>
<feature type="compositionally biased region" description="Polar residues" evidence="8">
    <location>
        <begin position="880"/>
        <end position="890"/>
    </location>
</feature>
<proteinExistence type="inferred from homology"/>
<dbReference type="Pfam" id="PF21989">
    <property type="entry name" value="RA_2"/>
    <property type="match status" value="1"/>
</dbReference>
<feature type="compositionally biased region" description="Low complexity" evidence="8">
    <location>
        <begin position="1079"/>
        <end position="1089"/>
    </location>
</feature>
<feature type="compositionally biased region" description="Basic and acidic residues" evidence="8">
    <location>
        <begin position="1030"/>
        <end position="1040"/>
    </location>
</feature>
<reference evidence="11" key="2">
    <citation type="submission" date="2025-09" db="UniProtKB">
        <authorList>
            <consortium name="Ensembl"/>
        </authorList>
    </citation>
    <scope>IDENTIFICATION</scope>
</reference>
<evidence type="ECO:0000256" key="7">
    <source>
        <dbReference type="ARBA" id="ARBA00038382"/>
    </source>
</evidence>
<feature type="compositionally biased region" description="Pro residues" evidence="8">
    <location>
        <begin position="761"/>
        <end position="774"/>
    </location>
</feature>
<evidence type="ECO:0000313" key="11">
    <source>
        <dbReference type="Ensembl" id="ENSFHEP00000027051.1"/>
    </source>
</evidence>
<accession>A0A3Q2QID4</accession>
<dbReference type="CDD" id="cd01259">
    <property type="entry name" value="PH_APBB1IP"/>
    <property type="match status" value="1"/>
</dbReference>
<feature type="compositionally biased region" description="Low complexity" evidence="8">
    <location>
        <begin position="1047"/>
        <end position="1066"/>
    </location>
</feature>
<feature type="compositionally biased region" description="Low complexity" evidence="8">
    <location>
        <begin position="95"/>
        <end position="105"/>
    </location>
</feature>
<feature type="compositionally biased region" description="Pro residues" evidence="8">
    <location>
        <begin position="1124"/>
        <end position="1140"/>
    </location>
</feature>
<protein>
    <submittedName>
        <fullName evidence="11">Ras association (RalGDS/AF-6) and pleckstrin homology domains 1</fullName>
    </submittedName>
</protein>
<dbReference type="Gene3D" id="3.10.20.90">
    <property type="entry name" value="Phosphatidylinositol 3-kinase Catalytic Subunit, Chain A, domain 1"/>
    <property type="match status" value="1"/>
</dbReference>
<feature type="region of interest" description="Disordered" evidence="8">
    <location>
        <begin position="41"/>
        <end position="123"/>
    </location>
</feature>
<dbReference type="FunFam" id="3.10.20.90:FF:000027">
    <property type="entry name" value="Ras association (RalGDS/AF-6) and pleckstrin homology domains 1"/>
    <property type="match status" value="1"/>
</dbReference>
<keyword evidence="3" id="KW-1003">Cell membrane</keyword>
<keyword evidence="12" id="KW-1185">Reference proteome</keyword>
<feature type="region of interest" description="Disordered" evidence="8">
    <location>
        <begin position="139"/>
        <end position="240"/>
    </location>
</feature>
<evidence type="ECO:0000256" key="1">
    <source>
        <dbReference type="ARBA" id="ARBA00004202"/>
    </source>
</evidence>
<feature type="compositionally biased region" description="Pro residues" evidence="8">
    <location>
        <begin position="806"/>
        <end position="816"/>
    </location>
</feature>
<dbReference type="InterPro" id="IPR039664">
    <property type="entry name" value="GRB/APBB1IP"/>
</dbReference>
<dbReference type="InterPro" id="IPR039665">
    <property type="entry name" value="PH_APBB1IP"/>
</dbReference>
<dbReference type="PROSITE" id="PS50200">
    <property type="entry name" value="RA"/>
    <property type="match status" value="1"/>
</dbReference>
<keyword evidence="6" id="KW-0206">Cytoskeleton</keyword>
<feature type="compositionally biased region" description="Polar residues" evidence="8">
    <location>
        <begin position="899"/>
        <end position="908"/>
    </location>
</feature>
<dbReference type="SUPFAM" id="SSF54236">
    <property type="entry name" value="Ubiquitin-like"/>
    <property type="match status" value="1"/>
</dbReference>
<evidence type="ECO:0000256" key="2">
    <source>
        <dbReference type="ARBA" id="ARBA00004245"/>
    </source>
</evidence>
<organism evidence="11 12">
    <name type="scientific">Fundulus heteroclitus</name>
    <name type="common">Killifish</name>
    <name type="synonym">Mummichog</name>
    <dbReference type="NCBI Taxonomy" id="8078"/>
    <lineage>
        <taxon>Eukaryota</taxon>
        <taxon>Metazoa</taxon>
        <taxon>Chordata</taxon>
        <taxon>Craniata</taxon>
        <taxon>Vertebrata</taxon>
        <taxon>Euteleostomi</taxon>
        <taxon>Actinopterygii</taxon>
        <taxon>Neopterygii</taxon>
        <taxon>Teleostei</taxon>
        <taxon>Neoteleostei</taxon>
        <taxon>Acanthomorphata</taxon>
        <taxon>Ovalentaria</taxon>
        <taxon>Atherinomorphae</taxon>
        <taxon>Cyprinodontiformes</taxon>
        <taxon>Fundulidae</taxon>
        <taxon>Fundulus</taxon>
    </lineage>
</organism>
<feature type="domain" description="PH" evidence="9">
    <location>
        <begin position="395"/>
        <end position="504"/>
    </location>
</feature>
<evidence type="ECO:0000313" key="12">
    <source>
        <dbReference type="Proteomes" id="UP000265000"/>
    </source>
</evidence>
<reference evidence="11" key="1">
    <citation type="submission" date="2025-08" db="UniProtKB">
        <authorList>
            <consortium name="Ensembl"/>
        </authorList>
    </citation>
    <scope>IDENTIFICATION</scope>
</reference>
<feature type="compositionally biased region" description="Pro residues" evidence="8">
    <location>
        <begin position="632"/>
        <end position="642"/>
    </location>
</feature>
<feature type="compositionally biased region" description="Polar residues" evidence="8">
    <location>
        <begin position="1194"/>
        <end position="1206"/>
    </location>
</feature>
<feature type="compositionally biased region" description="Low complexity" evidence="8">
    <location>
        <begin position="534"/>
        <end position="558"/>
    </location>
</feature>
<dbReference type="GO" id="GO:0005829">
    <property type="term" value="C:cytosol"/>
    <property type="evidence" value="ECO:0007669"/>
    <property type="project" value="TreeGrafter"/>
</dbReference>
<feature type="domain" description="Ras-associating" evidence="10">
    <location>
        <begin position="268"/>
        <end position="354"/>
    </location>
</feature>
<feature type="compositionally biased region" description="Low complexity" evidence="8">
    <location>
        <begin position="939"/>
        <end position="956"/>
    </location>
</feature>
<feature type="compositionally biased region" description="Gly residues" evidence="8">
    <location>
        <begin position="77"/>
        <end position="94"/>
    </location>
</feature>
<dbReference type="Proteomes" id="UP000265000">
    <property type="component" value="Unplaced"/>
</dbReference>
<keyword evidence="4" id="KW-0963">Cytoplasm</keyword>
<dbReference type="SMART" id="SM00233">
    <property type="entry name" value="PH"/>
    <property type="match status" value="1"/>
</dbReference>
<feature type="compositionally biased region" description="Low complexity" evidence="8">
    <location>
        <begin position="855"/>
        <end position="867"/>
    </location>
</feature>
<dbReference type="GO" id="GO:0007165">
    <property type="term" value="P:signal transduction"/>
    <property type="evidence" value="ECO:0007669"/>
    <property type="project" value="InterPro"/>
</dbReference>
<dbReference type="GeneTree" id="ENSGT00940000156552"/>
<dbReference type="PROSITE" id="PS50003">
    <property type="entry name" value="PH_DOMAIN"/>
    <property type="match status" value="1"/>
</dbReference>
<feature type="compositionally biased region" description="Pro residues" evidence="8">
    <location>
        <begin position="701"/>
        <end position="713"/>
    </location>
</feature>
<evidence type="ECO:0000256" key="5">
    <source>
        <dbReference type="ARBA" id="ARBA00023136"/>
    </source>
</evidence>
<feature type="compositionally biased region" description="Basic residues" evidence="8">
    <location>
        <begin position="1308"/>
        <end position="1319"/>
    </location>
</feature>
<dbReference type="Pfam" id="PF00169">
    <property type="entry name" value="PH"/>
    <property type="match status" value="1"/>
</dbReference>
<comment type="subcellular location">
    <subcellularLocation>
        <location evidence="1">Cell membrane</location>
        <topology evidence="1">Peripheral membrane protein</topology>
    </subcellularLocation>
    <subcellularLocation>
        <location evidence="2">Cytoplasm</location>
        <location evidence="2">Cytoskeleton</location>
    </subcellularLocation>
</comment>
<feature type="compositionally biased region" description="Low complexity" evidence="8">
    <location>
        <begin position="150"/>
        <end position="163"/>
    </location>
</feature>
<dbReference type="SUPFAM" id="SSF50729">
    <property type="entry name" value="PH domain-like"/>
    <property type="match status" value="1"/>
</dbReference>
<feature type="compositionally biased region" description="Pro residues" evidence="8">
    <location>
        <begin position="972"/>
        <end position="991"/>
    </location>
</feature>
<evidence type="ECO:0000256" key="8">
    <source>
        <dbReference type="SAM" id="MobiDB-lite"/>
    </source>
</evidence>
<dbReference type="SMART" id="SM00314">
    <property type="entry name" value="RA"/>
    <property type="match status" value="1"/>
</dbReference>
<sequence length="1355" mass="144851">MANFSYRFSIYNINEALNQGENVDLNALMADLSSIEQELSTINTKSSSSSMARLGLTDTKVRQKPPAGRSGRQQSTGGSGGGVGNSVSGGGGSSGASSSSSTRASPAGTIRTPSGHQGRPQLASNFSLDDITSQLEKASLSMDEAARQTSSHSLSSTSSYKSASVRRPGSSQRQHRRTGSVGTVSEHEVRSFVHSSRSSVTSASGISVNSASSMDSLDSVLHSESDGPLPSGEGSSQGHPIAEEEQAAKLKAENIRVALEKIKEAQVKKLVIRVHLSDESSKTMMVDERQTVRQVLDSLLDKSHCGYSPDWSLVETITELQMERIFEDHENLVENLLNWTRDSQNRLMFTERIEKYALFKNPQNYLLGRKETCQMAERNKEALLEECFGGSSVSVPEMEGVLWLKEDGKKSWKKRYFLLRASGIYYVPKGKAKTSRDLVCFLQLDHVNVYLGHDYKSKYKAPTDYCMVLKHPQIQKKSQYIKYLCCDDIRTLQQWINSVRIAKYGKQLYINFQEAMRRTEAAYDWSSLSSSSMKSGSSSSSLPESQSNHSSQSDSGVSELASSGHTRSQSVVSSIFSDAWRRGTQGEMMKMDPISRPIPVQIPSLSPQPQTPPSRSSYTDGFVPCEDSSSSPSPPSPPPPLPSMASVAHQAAPPSSYVKYSTLARLQSQNQPRIQQAGGTGPVSLPVQSYNTLPATYGTSPPSPPPPPPPTMPDPGSAMAALKFGPPSPNSLPPPPLSEEEVQEPHCLPPPPPEGLETNGEPPPPPLEPLPNPCPQLSNAGLQQFLSQKFPNMVYDFSPASLQDGSPPPPPPPTELSPPASLQAVRPLSPNAPPPAPPKTFSGVFPPLTAPKPSGPSSLPIALSPISPNQPLPGHCPVRKQQSFSTGHSPNQPPPTLPKQHSLSSKNLAISPSSSNAISIAAATSSLVKQIVNQFPGNASFLPASSSAPQSPPAVKAKPKWQVGGVTAPQSPEFPPPPPDSSIGDFPPPPSSSSSSKTDSPIKKSPSTSSTGSTKRGPPPTPQRASSMKDTQDERPKKVESLLSKFGQAPQTGTSSSSSSATGSPSKDSTALPAPLPKPGKLNLANLPLVIQGLQTGQQHQPDFPSPPPPPPPNQHLDSSSDYFPPPPSELELFPPPPHPSEFHHPPKVAVVNPQPQMQPPPQSATCTFSSSSLSSWKQGSVKKGAVPPPAMNRRSSNTAQYDNTISLPLSPPPLSQTPPPSLSSYSSSSPIPPTSPKSASPGSLALKPHFLEDLNRTLKRKSVSRHGSLTSTHLISSSKMEPVGTMDDMALLPPPPPELLPQQGVRGHSHTLSRHHGRSQSAKHGNISGYATLRRGPPPAPPKRDQSTKLTSEW</sequence>
<dbReference type="Ensembl" id="ENSFHET00000001113.1">
    <property type="protein sequence ID" value="ENSFHEP00000027051.1"/>
    <property type="gene ID" value="ENSFHEG00000010329.1"/>
</dbReference>
<feature type="compositionally biased region" description="Low complexity" evidence="8">
    <location>
        <begin position="992"/>
        <end position="1016"/>
    </location>
</feature>
<feature type="compositionally biased region" description="Polar residues" evidence="8">
    <location>
        <begin position="686"/>
        <end position="700"/>
    </location>
</feature>
<dbReference type="Gene3D" id="2.30.29.30">
    <property type="entry name" value="Pleckstrin-homology domain (PH domain)/Phosphotyrosine-binding domain (PTB)"/>
    <property type="match status" value="1"/>
</dbReference>
<dbReference type="PANTHER" id="PTHR11243:SF15">
    <property type="entry name" value="RAS-ASSOCIATED AND PLECKSTRIN HOMOLOGY DOMAINS-CONTAINING PROTEIN 1"/>
    <property type="match status" value="1"/>
</dbReference>
<evidence type="ECO:0000259" key="10">
    <source>
        <dbReference type="PROSITE" id="PS50200"/>
    </source>
</evidence>
<keyword evidence="5" id="KW-0472">Membrane</keyword>
<dbReference type="InterPro" id="IPR001849">
    <property type="entry name" value="PH_domain"/>
</dbReference>
<feature type="compositionally biased region" description="Pro residues" evidence="8">
    <location>
        <begin position="1210"/>
        <end position="1222"/>
    </location>
</feature>
<feature type="compositionally biased region" description="Pro residues" evidence="8">
    <location>
        <begin position="1104"/>
        <end position="1114"/>
    </location>
</feature>
<feature type="compositionally biased region" description="Low complexity" evidence="8">
    <location>
        <begin position="601"/>
        <end position="617"/>
    </location>
</feature>
<feature type="compositionally biased region" description="Polar residues" evidence="8">
    <location>
        <begin position="778"/>
        <end position="790"/>
    </location>
</feature>
<dbReference type="InterPro" id="IPR011993">
    <property type="entry name" value="PH-like_dom_sf"/>
</dbReference>
<dbReference type="GO" id="GO:0005886">
    <property type="term" value="C:plasma membrane"/>
    <property type="evidence" value="ECO:0007669"/>
    <property type="project" value="UniProtKB-SubCell"/>
</dbReference>
<feature type="region of interest" description="Disordered" evidence="8">
    <location>
        <begin position="597"/>
        <end position="655"/>
    </location>
</feature>
<dbReference type="GO" id="GO:0005856">
    <property type="term" value="C:cytoskeleton"/>
    <property type="evidence" value="ECO:0007669"/>
    <property type="project" value="UniProtKB-SubCell"/>
</dbReference>
<dbReference type="FunFam" id="2.30.29.30:FF:000048">
    <property type="entry name" value="Ras association (RalGDS/AF-6) and pleckstrin homology domains 1"/>
    <property type="match status" value="1"/>
</dbReference>
<evidence type="ECO:0000256" key="3">
    <source>
        <dbReference type="ARBA" id="ARBA00022475"/>
    </source>
</evidence>
<feature type="region of interest" description="Disordered" evidence="8">
    <location>
        <begin position="534"/>
        <end position="566"/>
    </location>
</feature>
<feature type="compositionally biased region" description="Pro residues" evidence="8">
    <location>
        <begin position="726"/>
        <end position="737"/>
    </location>
</feature>
<feature type="compositionally biased region" description="Polar residues" evidence="8">
    <location>
        <begin position="1266"/>
        <end position="1280"/>
    </location>
</feature>
<feature type="region of interest" description="Disordered" evidence="8">
    <location>
        <begin position="668"/>
        <end position="910"/>
    </location>
</feature>
<feature type="region of interest" description="Disordered" evidence="8">
    <location>
        <begin position="937"/>
        <end position="1355"/>
    </location>
</feature>
<dbReference type="PANTHER" id="PTHR11243">
    <property type="entry name" value="GROWTH FACTOR RECEPTOR-BOUND PROTEIN"/>
    <property type="match status" value="1"/>
</dbReference>
<feature type="compositionally biased region" description="Low complexity" evidence="8">
    <location>
        <begin position="192"/>
        <end position="213"/>
    </location>
</feature>
<dbReference type="InterPro" id="IPR029071">
    <property type="entry name" value="Ubiquitin-like_domsf"/>
</dbReference>